<evidence type="ECO:0000313" key="3">
    <source>
        <dbReference type="Proteomes" id="UP000244880"/>
    </source>
</evidence>
<keyword evidence="3" id="KW-1185">Reference proteome</keyword>
<sequence length="245" mass="26589">MVHGFMGGSAQWAGDVVALADTCDVIALDLPGFGANCDLDPINTIGGFADWVIEELDGRGVDSFDLLGHSMGGMIVQEVVRKIPHRVRKLVLYATGAQGVLPGRFETIAQSKIRTKQDGPNATAHRIAATWFLKREDAKGYANCADIAARSGIEAILAGLDAMQEWSGVGNLAAIKSETLVIWGDRDRTYAWEQTALLWQTIPHAHLAVVPACAHAVHLEKPTLFSMLLSDFLLQTNKREMPSRT</sequence>
<dbReference type="Pfam" id="PF00561">
    <property type="entry name" value="Abhydrolase_1"/>
    <property type="match status" value="1"/>
</dbReference>
<evidence type="ECO:0000313" key="2">
    <source>
        <dbReference type="EMBL" id="SPH22436.1"/>
    </source>
</evidence>
<dbReference type="InterPro" id="IPR050266">
    <property type="entry name" value="AB_hydrolase_sf"/>
</dbReference>
<gene>
    <name evidence="2" type="primary">acoC</name>
    <name evidence="2" type="ORF">ASD8599_03179</name>
</gene>
<proteinExistence type="predicted"/>
<accession>A0A2R8BH27</accession>
<dbReference type="PRINTS" id="PR00111">
    <property type="entry name" value="ABHYDROLASE"/>
</dbReference>
<dbReference type="Proteomes" id="UP000244880">
    <property type="component" value="Unassembled WGS sequence"/>
</dbReference>
<dbReference type="Gene3D" id="3.40.50.1820">
    <property type="entry name" value="alpha/beta hydrolase"/>
    <property type="match status" value="1"/>
</dbReference>
<keyword evidence="2" id="KW-0012">Acyltransferase</keyword>
<dbReference type="AlphaFoldDB" id="A0A2R8BH27"/>
<dbReference type="GO" id="GO:0004742">
    <property type="term" value="F:dihydrolipoyllysine-residue acetyltransferase activity"/>
    <property type="evidence" value="ECO:0007669"/>
    <property type="project" value="UniProtKB-EC"/>
</dbReference>
<dbReference type="PANTHER" id="PTHR43798">
    <property type="entry name" value="MONOACYLGLYCEROL LIPASE"/>
    <property type="match status" value="1"/>
</dbReference>
<dbReference type="SUPFAM" id="SSF53474">
    <property type="entry name" value="alpha/beta-Hydrolases"/>
    <property type="match status" value="1"/>
</dbReference>
<dbReference type="EC" id="2.3.1.12" evidence="2"/>
<reference evidence="2 3" key="1">
    <citation type="submission" date="2018-03" db="EMBL/GenBank/DDBJ databases">
        <authorList>
            <person name="Keele B.F."/>
        </authorList>
    </citation>
    <scope>NUCLEOTIDE SEQUENCE [LARGE SCALE GENOMIC DNA]</scope>
    <source>
        <strain evidence="2 3">CECT 8599</strain>
    </source>
</reference>
<dbReference type="InterPro" id="IPR000073">
    <property type="entry name" value="AB_hydrolase_1"/>
</dbReference>
<dbReference type="InterPro" id="IPR029058">
    <property type="entry name" value="AB_hydrolase_fold"/>
</dbReference>
<evidence type="ECO:0000259" key="1">
    <source>
        <dbReference type="Pfam" id="PF00561"/>
    </source>
</evidence>
<keyword evidence="2" id="KW-0808">Transferase</keyword>
<organism evidence="2 3">
    <name type="scientific">Ascidiaceihabitans donghaensis</name>
    <dbReference type="NCBI Taxonomy" id="1510460"/>
    <lineage>
        <taxon>Bacteria</taxon>
        <taxon>Pseudomonadati</taxon>
        <taxon>Pseudomonadota</taxon>
        <taxon>Alphaproteobacteria</taxon>
        <taxon>Rhodobacterales</taxon>
        <taxon>Paracoccaceae</taxon>
        <taxon>Ascidiaceihabitans</taxon>
    </lineage>
</organism>
<dbReference type="EMBL" id="OMOR01000001">
    <property type="protein sequence ID" value="SPH22436.1"/>
    <property type="molecule type" value="Genomic_DNA"/>
</dbReference>
<feature type="domain" description="AB hydrolase-1" evidence="1">
    <location>
        <begin position="1"/>
        <end position="222"/>
    </location>
</feature>
<protein>
    <submittedName>
        <fullName evidence="2">Dihydrolipoyllysine-residue acetyltransferase component of acetoin cleaving system</fullName>
        <ecNumber evidence="2">2.3.1.12</ecNumber>
    </submittedName>
</protein>
<name>A0A2R8BH27_9RHOB</name>